<dbReference type="EMBL" id="WEGJ01000011">
    <property type="protein sequence ID" value="MQY13189.1"/>
    <property type="molecule type" value="Genomic_DNA"/>
</dbReference>
<reference evidence="2 3" key="1">
    <citation type="submission" date="2019-10" db="EMBL/GenBank/DDBJ databases">
        <title>Streptomyces smaragdinus sp. nov. and Streptomyces fabii sp. nov., isolated from the gut of fungus growing-termite Macrotermes natalensis.</title>
        <authorList>
            <person name="Schwitalla J."/>
            <person name="Benndorf R."/>
            <person name="Martin K."/>
            <person name="De Beer W."/>
            <person name="Kaster A.-K."/>
            <person name="Vollmers J."/>
            <person name="Poulsen M."/>
            <person name="Beemelmanns C."/>
        </authorList>
    </citation>
    <scope>NUCLEOTIDE SEQUENCE [LARGE SCALE GENOMIC DNA]</scope>
    <source>
        <strain evidence="2 3">RB5</strain>
    </source>
</reference>
<evidence type="ECO:0000256" key="1">
    <source>
        <dbReference type="SAM" id="MobiDB-lite"/>
    </source>
</evidence>
<evidence type="ECO:0000313" key="3">
    <source>
        <dbReference type="Proteomes" id="UP000466345"/>
    </source>
</evidence>
<dbReference type="OrthoDB" id="8225825at2"/>
<evidence type="ECO:0000313" key="2">
    <source>
        <dbReference type="EMBL" id="MQY13189.1"/>
    </source>
</evidence>
<organism evidence="2 3">
    <name type="scientific">Streptomyces smaragdinus</name>
    <dbReference type="NCBI Taxonomy" id="2585196"/>
    <lineage>
        <taxon>Bacteria</taxon>
        <taxon>Bacillati</taxon>
        <taxon>Actinomycetota</taxon>
        <taxon>Actinomycetes</taxon>
        <taxon>Kitasatosporales</taxon>
        <taxon>Streptomycetaceae</taxon>
        <taxon>Streptomyces</taxon>
    </lineage>
</organism>
<dbReference type="Gene3D" id="1.20.120.520">
    <property type="entry name" value="nmb1532 protein domain like"/>
    <property type="match status" value="1"/>
</dbReference>
<comment type="caution">
    <text evidence="2">The sequence shown here is derived from an EMBL/GenBank/DDBJ whole genome shotgun (WGS) entry which is preliminary data.</text>
</comment>
<gene>
    <name evidence="2" type="ORF">SRB5_33320</name>
</gene>
<sequence>MRQEPALLRAEVAAAAAGGAATLMVLLRVDCLAFCHGLEFHHTGEDRGVFPAVEARHPEPAESLARRRRISTARRSSWPTC</sequence>
<dbReference type="RefSeq" id="WP_153452774.1">
    <property type="nucleotide sequence ID" value="NZ_WEGJ01000011.1"/>
</dbReference>
<dbReference type="AlphaFoldDB" id="A0A7K0CI86"/>
<evidence type="ECO:0008006" key="4">
    <source>
        <dbReference type="Google" id="ProtNLM"/>
    </source>
</evidence>
<protein>
    <recommendedName>
        <fullName evidence="4">Hemerythrin-like domain-containing protein</fullName>
    </recommendedName>
</protein>
<feature type="region of interest" description="Disordered" evidence="1">
    <location>
        <begin position="61"/>
        <end position="81"/>
    </location>
</feature>
<proteinExistence type="predicted"/>
<name>A0A7K0CI86_9ACTN</name>
<dbReference type="Proteomes" id="UP000466345">
    <property type="component" value="Unassembled WGS sequence"/>
</dbReference>
<keyword evidence="3" id="KW-1185">Reference proteome</keyword>
<accession>A0A7K0CI86</accession>